<dbReference type="STRING" id="34720.A0A195F826"/>
<evidence type="ECO:0000313" key="4">
    <source>
        <dbReference type="EMBL" id="KYN36209.1"/>
    </source>
</evidence>
<sequence length="222" mass="25957">MSIELSVDMLNKPLPEIVFRRKNNALFKKLARKTHFNVREVEALAVIHKKITDTLGPMTRLVFRDVLHSGLDFTENIRHLYIDRIFSTLDKKNTLQIHLEQWIEGLSVILRGSLNEKIHFAFNIYDFMHTNKLKKEQIFPSMRGCLIKLQTDEDPDEATKDLIDSLLKKLDVDRDGVISEDEFYRAVKERNLLLLESLGPVFPSRVARRTFLSTFTDRLGRF</sequence>
<dbReference type="AlphaFoldDB" id="A0A195F826"/>
<evidence type="ECO:0000313" key="5">
    <source>
        <dbReference type="Proteomes" id="UP000078541"/>
    </source>
</evidence>
<dbReference type="PANTHER" id="PTHR23056:SF26">
    <property type="entry name" value="CALCINEURIN B-LIKE PROTEIN 10"/>
    <property type="match status" value="1"/>
</dbReference>
<dbReference type="InterPro" id="IPR011992">
    <property type="entry name" value="EF-hand-dom_pair"/>
</dbReference>
<dbReference type="OrthoDB" id="191686at2759"/>
<dbReference type="InterPro" id="IPR018247">
    <property type="entry name" value="EF_Hand_1_Ca_BS"/>
</dbReference>
<name>A0A195F826_9HYME</name>
<keyword evidence="5" id="KW-1185">Reference proteome</keyword>
<dbReference type="PANTHER" id="PTHR23056">
    <property type="entry name" value="CALCINEURIN B"/>
    <property type="match status" value="1"/>
</dbReference>
<keyword evidence="2" id="KW-0106">Calcium</keyword>
<accession>A0A195F826</accession>
<organism evidence="4 5">
    <name type="scientific">Trachymyrmex septentrionalis</name>
    <dbReference type="NCBI Taxonomy" id="34720"/>
    <lineage>
        <taxon>Eukaryota</taxon>
        <taxon>Metazoa</taxon>
        <taxon>Ecdysozoa</taxon>
        <taxon>Arthropoda</taxon>
        <taxon>Hexapoda</taxon>
        <taxon>Insecta</taxon>
        <taxon>Pterygota</taxon>
        <taxon>Neoptera</taxon>
        <taxon>Endopterygota</taxon>
        <taxon>Hymenoptera</taxon>
        <taxon>Apocrita</taxon>
        <taxon>Aculeata</taxon>
        <taxon>Formicoidea</taxon>
        <taxon>Formicidae</taxon>
        <taxon>Myrmicinae</taxon>
        <taxon>Trachymyrmex</taxon>
    </lineage>
</organism>
<dbReference type="PROSITE" id="PS00018">
    <property type="entry name" value="EF_HAND_1"/>
    <property type="match status" value="1"/>
</dbReference>
<protein>
    <submittedName>
        <fullName evidence="4">EF-hand calcium-binding domain-containing protein 1</fullName>
    </submittedName>
</protein>
<dbReference type="GO" id="GO:0019722">
    <property type="term" value="P:calcium-mediated signaling"/>
    <property type="evidence" value="ECO:0007669"/>
    <property type="project" value="InterPro"/>
</dbReference>
<dbReference type="GO" id="GO:0019900">
    <property type="term" value="F:kinase binding"/>
    <property type="evidence" value="ECO:0007669"/>
    <property type="project" value="InterPro"/>
</dbReference>
<proteinExistence type="predicted"/>
<evidence type="ECO:0000256" key="1">
    <source>
        <dbReference type="ARBA" id="ARBA00022737"/>
    </source>
</evidence>
<dbReference type="SMART" id="SM00054">
    <property type="entry name" value="EFh"/>
    <property type="match status" value="2"/>
</dbReference>
<dbReference type="Proteomes" id="UP000078541">
    <property type="component" value="Unassembled WGS sequence"/>
</dbReference>
<dbReference type="GO" id="GO:0005509">
    <property type="term" value="F:calcium ion binding"/>
    <property type="evidence" value="ECO:0007669"/>
    <property type="project" value="InterPro"/>
</dbReference>
<dbReference type="InterPro" id="IPR045198">
    <property type="entry name" value="CNBL1-10"/>
</dbReference>
<dbReference type="EMBL" id="KQ981744">
    <property type="protein sequence ID" value="KYN36209.1"/>
    <property type="molecule type" value="Genomic_DNA"/>
</dbReference>
<reference evidence="4 5" key="1">
    <citation type="submission" date="2016-03" db="EMBL/GenBank/DDBJ databases">
        <title>Trachymyrmex septentrionalis WGS genome.</title>
        <authorList>
            <person name="Nygaard S."/>
            <person name="Hu H."/>
            <person name="Boomsma J."/>
            <person name="Zhang G."/>
        </authorList>
    </citation>
    <scope>NUCLEOTIDE SEQUENCE [LARGE SCALE GENOMIC DNA]</scope>
    <source>
        <strain evidence="4">Tsep2-gDNA-1</strain>
        <tissue evidence="4">Whole body</tissue>
    </source>
</reference>
<dbReference type="Pfam" id="PF13499">
    <property type="entry name" value="EF-hand_7"/>
    <property type="match status" value="1"/>
</dbReference>
<dbReference type="KEGG" id="tsep:108751068"/>
<dbReference type="SUPFAM" id="SSF47473">
    <property type="entry name" value="EF-hand"/>
    <property type="match status" value="1"/>
</dbReference>
<dbReference type="Gene3D" id="1.10.238.10">
    <property type="entry name" value="EF-hand"/>
    <property type="match status" value="1"/>
</dbReference>
<gene>
    <name evidence="4" type="ORF">ALC56_09169</name>
</gene>
<dbReference type="PROSITE" id="PS50222">
    <property type="entry name" value="EF_HAND_2"/>
    <property type="match status" value="1"/>
</dbReference>
<dbReference type="InterPro" id="IPR002048">
    <property type="entry name" value="EF_hand_dom"/>
</dbReference>
<feature type="domain" description="EF-hand" evidence="3">
    <location>
        <begin position="158"/>
        <end position="193"/>
    </location>
</feature>
<evidence type="ECO:0000259" key="3">
    <source>
        <dbReference type="PROSITE" id="PS50222"/>
    </source>
</evidence>
<evidence type="ECO:0000256" key="2">
    <source>
        <dbReference type="ARBA" id="ARBA00022837"/>
    </source>
</evidence>
<keyword evidence="1" id="KW-0677">Repeat</keyword>